<dbReference type="Gene3D" id="3.30.65.10">
    <property type="entry name" value="Bacterial Topoisomerase I, domain 1"/>
    <property type="match status" value="1"/>
</dbReference>
<reference evidence="1 2" key="1">
    <citation type="submission" date="2019-03" db="EMBL/GenBank/DDBJ databases">
        <title>Deep-cultivation of Planctomycetes and their phenomic and genomic characterization uncovers novel biology.</title>
        <authorList>
            <person name="Wiegand S."/>
            <person name="Jogler M."/>
            <person name="Boedeker C."/>
            <person name="Pinto D."/>
            <person name="Vollmers J."/>
            <person name="Rivas-Marin E."/>
            <person name="Kohn T."/>
            <person name="Peeters S.H."/>
            <person name="Heuer A."/>
            <person name="Rast P."/>
            <person name="Oberbeckmann S."/>
            <person name="Bunk B."/>
            <person name="Jeske O."/>
            <person name="Meyerdierks A."/>
            <person name="Storesund J.E."/>
            <person name="Kallscheuer N."/>
            <person name="Luecker S."/>
            <person name="Lage O.M."/>
            <person name="Pohl T."/>
            <person name="Merkel B.J."/>
            <person name="Hornburger P."/>
            <person name="Mueller R.-W."/>
            <person name="Bruemmer F."/>
            <person name="Labrenz M."/>
            <person name="Spormann A.M."/>
            <person name="Op den Camp H."/>
            <person name="Overmann J."/>
            <person name="Amann R."/>
            <person name="Jetten M.S.M."/>
            <person name="Mascher T."/>
            <person name="Medema M.H."/>
            <person name="Devos D.P."/>
            <person name="Kaster A.-K."/>
            <person name="Ovreas L."/>
            <person name="Rohde M."/>
            <person name="Galperin M.Y."/>
            <person name="Jogler C."/>
        </authorList>
    </citation>
    <scope>NUCLEOTIDE SEQUENCE [LARGE SCALE GENOMIC DNA]</scope>
    <source>
        <strain evidence="1 2">V144</strain>
    </source>
</reference>
<sequence length="99" mass="11084">MKKKAACSEHADLSPTGITCPECTEGEIVPTRGRFGLMWACSARPKCKFWLKARPTGKHCKHKRNRKTCGALMMEGTKTIPERCSDKECPNHNSHKLKA</sequence>
<name>A0A517VTY9_9PLAN</name>
<dbReference type="AlphaFoldDB" id="A0A517VTY9"/>
<dbReference type="KEGG" id="gaw:V144x_19280"/>
<dbReference type="GO" id="GO:0016853">
    <property type="term" value="F:isomerase activity"/>
    <property type="evidence" value="ECO:0007669"/>
    <property type="project" value="UniProtKB-KW"/>
</dbReference>
<keyword evidence="1" id="KW-0413">Isomerase</keyword>
<gene>
    <name evidence="1" type="ORF">V144x_19280</name>
</gene>
<dbReference type="RefSeq" id="WP_197998838.1">
    <property type="nucleotide sequence ID" value="NZ_CP037920.1"/>
</dbReference>
<protein>
    <submittedName>
        <fullName evidence="1">Topoisomerase DNA binding C4 zinc finger</fullName>
    </submittedName>
</protein>
<dbReference type="Proteomes" id="UP000318704">
    <property type="component" value="Chromosome"/>
</dbReference>
<proteinExistence type="predicted"/>
<dbReference type="EMBL" id="CP037920">
    <property type="protein sequence ID" value="QDT96471.1"/>
    <property type="molecule type" value="Genomic_DNA"/>
</dbReference>
<evidence type="ECO:0000313" key="2">
    <source>
        <dbReference type="Proteomes" id="UP000318704"/>
    </source>
</evidence>
<organism evidence="1 2">
    <name type="scientific">Gimesia aquarii</name>
    <dbReference type="NCBI Taxonomy" id="2527964"/>
    <lineage>
        <taxon>Bacteria</taxon>
        <taxon>Pseudomonadati</taxon>
        <taxon>Planctomycetota</taxon>
        <taxon>Planctomycetia</taxon>
        <taxon>Planctomycetales</taxon>
        <taxon>Planctomycetaceae</taxon>
        <taxon>Gimesia</taxon>
    </lineage>
</organism>
<accession>A0A517VTY9</accession>
<evidence type="ECO:0000313" key="1">
    <source>
        <dbReference type="EMBL" id="QDT96471.1"/>
    </source>
</evidence>